<dbReference type="VEuPathDB" id="FungiDB:HMPREF1541_02021"/>
<dbReference type="Proteomes" id="UP000030752">
    <property type="component" value="Unassembled WGS sequence"/>
</dbReference>
<dbReference type="OrthoDB" id="10260355at2759"/>
<dbReference type="GO" id="GO:0097237">
    <property type="term" value="P:cellular response to toxic substance"/>
    <property type="evidence" value="ECO:0007669"/>
    <property type="project" value="UniProtKB-ARBA"/>
</dbReference>
<dbReference type="InParanoid" id="W2S4A1"/>
<evidence type="ECO:0000313" key="6">
    <source>
        <dbReference type="Proteomes" id="UP000030752"/>
    </source>
</evidence>
<dbReference type="PRINTS" id="PR00469">
    <property type="entry name" value="PNDRDTASEII"/>
</dbReference>
<name>W2S4A1_CYPE1</name>
<dbReference type="InterPro" id="IPR023753">
    <property type="entry name" value="FAD/NAD-binding_dom"/>
</dbReference>
<evidence type="ECO:0000256" key="2">
    <source>
        <dbReference type="ARBA" id="ARBA00022630"/>
    </source>
</evidence>
<comment type="similarity">
    <text evidence="1">Belongs to the class-II pyridine nucleotide-disulfide oxidoreductase family.</text>
</comment>
<accession>W2S4A1</accession>
<dbReference type="Gene3D" id="3.50.50.60">
    <property type="entry name" value="FAD/NAD(P)-binding domain"/>
    <property type="match status" value="2"/>
</dbReference>
<evidence type="ECO:0000256" key="3">
    <source>
        <dbReference type="ARBA" id="ARBA00023002"/>
    </source>
</evidence>
<dbReference type="HOGENOM" id="CLU_031864_5_0_1"/>
<evidence type="ECO:0000313" key="5">
    <source>
        <dbReference type="EMBL" id="ETN42863.1"/>
    </source>
</evidence>
<dbReference type="SUPFAM" id="SSF51905">
    <property type="entry name" value="FAD/NAD(P)-binding domain"/>
    <property type="match status" value="1"/>
</dbReference>
<dbReference type="PRINTS" id="PR00368">
    <property type="entry name" value="FADPNR"/>
</dbReference>
<dbReference type="GO" id="GO:0016491">
    <property type="term" value="F:oxidoreductase activity"/>
    <property type="evidence" value="ECO:0007669"/>
    <property type="project" value="UniProtKB-KW"/>
</dbReference>
<dbReference type="InterPro" id="IPR050097">
    <property type="entry name" value="Ferredoxin-NADP_redctase_2"/>
</dbReference>
<keyword evidence="3" id="KW-0560">Oxidoreductase</keyword>
<evidence type="ECO:0000259" key="4">
    <source>
        <dbReference type="Pfam" id="PF07992"/>
    </source>
</evidence>
<gene>
    <name evidence="5" type="ORF">HMPREF1541_02021</name>
</gene>
<feature type="domain" description="FAD/NAD(P)-binding" evidence="4">
    <location>
        <begin position="5"/>
        <end position="140"/>
    </location>
</feature>
<dbReference type="GeneID" id="19969360"/>
<dbReference type="eggNOG" id="ENOG502S1DJ">
    <property type="taxonomic scope" value="Eukaryota"/>
</dbReference>
<reference evidence="5 6" key="1">
    <citation type="submission" date="2013-03" db="EMBL/GenBank/DDBJ databases">
        <title>The Genome Sequence of Phialophora europaea CBS 101466.</title>
        <authorList>
            <consortium name="The Broad Institute Genomics Platform"/>
            <person name="Cuomo C."/>
            <person name="de Hoog S."/>
            <person name="Gorbushina A."/>
            <person name="Walker B."/>
            <person name="Young S.K."/>
            <person name="Zeng Q."/>
            <person name="Gargeya S."/>
            <person name="Fitzgerald M."/>
            <person name="Haas B."/>
            <person name="Abouelleil A."/>
            <person name="Allen A.W."/>
            <person name="Alvarado L."/>
            <person name="Arachchi H.M."/>
            <person name="Berlin A.M."/>
            <person name="Chapman S.B."/>
            <person name="Gainer-Dewar J."/>
            <person name="Goldberg J."/>
            <person name="Griggs A."/>
            <person name="Gujja S."/>
            <person name="Hansen M."/>
            <person name="Howarth C."/>
            <person name="Imamovic A."/>
            <person name="Ireland A."/>
            <person name="Larimer J."/>
            <person name="McCowan C."/>
            <person name="Murphy C."/>
            <person name="Pearson M."/>
            <person name="Poon T.W."/>
            <person name="Priest M."/>
            <person name="Roberts A."/>
            <person name="Saif S."/>
            <person name="Shea T."/>
            <person name="Sisk P."/>
            <person name="Sykes S."/>
            <person name="Wortman J."/>
            <person name="Nusbaum C."/>
            <person name="Birren B."/>
        </authorList>
    </citation>
    <scope>NUCLEOTIDE SEQUENCE [LARGE SCALE GENOMIC DNA]</scope>
    <source>
        <strain evidence="5 6">CBS 101466</strain>
    </source>
</reference>
<organism evidence="5 6">
    <name type="scientific">Cyphellophora europaea (strain CBS 101466)</name>
    <name type="common">Phialophora europaea</name>
    <dbReference type="NCBI Taxonomy" id="1220924"/>
    <lineage>
        <taxon>Eukaryota</taxon>
        <taxon>Fungi</taxon>
        <taxon>Dikarya</taxon>
        <taxon>Ascomycota</taxon>
        <taxon>Pezizomycotina</taxon>
        <taxon>Eurotiomycetes</taxon>
        <taxon>Chaetothyriomycetidae</taxon>
        <taxon>Chaetothyriales</taxon>
        <taxon>Cyphellophoraceae</taxon>
        <taxon>Cyphellophora</taxon>
    </lineage>
</organism>
<dbReference type="InterPro" id="IPR036188">
    <property type="entry name" value="FAD/NAD-bd_sf"/>
</dbReference>
<dbReference type="Pfam" id="PF07992">
    <property type="entry name" value="Pyr_redox_2"/>
    <property type="match status" value="1"/>
</dbReference>
<dbReference type="STRING" id="1220924.W2S4A1"/>
<dbReference type="AlphaFoldDB" id="W2S4A1"/>
<sequence length="370" mass="40335">MNKIYDALIVGGGPAGLSTALALGRVHRTCIVFSDSEFRNQGAHAAHAILTRDHTPPAEIRRLGRKDIERYGHADFAECSITRVTRKEAGPHSRFLVHNDQGQQWQGRTLVLATGARDQFPDLDGYAENWPASIYQCPFCDGHERSDGPLGILCYPDFNPMLVKQATLSHFLSQPPGTPAGTIAKSNVTFFTNGHLDTGSPATAQALEILAAHYITLEQRPVVRLETSIDDSKPGLYVHLQNEDKTTSRLYMGFVYHKPRTMPSSPELIKQLDLEIESGLIGDYIKTTPPFESTRVPGVYACGDAKTMMGQVTVAMMTGNAAAAGVAHYLIELDDAIAVERYRREKESKEDVDAAVDGAVKGEDAAVAAL</sequence>
<keyword evidence="2" id="KW-0285">Flavoprotein</keyword>
<keyword evidence="6" id="KW-1185">Reference proteome</keyword>
<dbReference type="EMBL" id="KB822718">
    <property type="protein sequence ID" value="ETN42863.1"/>
    <property type="molecule type" value="Genomic_DNA"/>
</dbReference>
<proteinExistence type="inferred from homology"/>
<dbReference type="RefSeq" id="XP_008714599.1">
    <property type="nucleotide sequence ID" value="XM_008716377.1"/>
</dbReference>
<protein>
    <recommendedName>
        <fullName evidence="4">FAD/NAD(P)-binding domain-containing protein</fullName>
    </recommendedName>
</protein>
<dbReference type="PANTHER" id="PTHR48105">
    <property type="entry name" value="THIOREDOXIN REDUCTASE 1-RELATED-RELATED"/>
    <property type="match status" value="1"/>
</dbReference>
<evidence type="ECO:0000256" key="1">
    <source>
        <dbReference type="ARBA" id="ARBA00009333"/>
    </source>
</evidence>